<dbReference type="STRING" id="573508.A0A1E3BNR7"/>
<feature type="region of interest" description="Disordered" evidence="5">
    <location>
        <begin position="164"/>
        <end position="188"/>
    </location>
</feature>
<evidence type="ECO:0000313" key="7">
    <source>
        <dbReference type="EMBL" id="ODM22537.1"/>
    </source>
</evidence>
<sequence length="590" mass="66366">MPTAKAPCLNCREKHLKCDKQKPTCKRCKTKGLQCIHAPRKINFRHWSTDNFETRFSGDQTWVNSKPRDWKAPVRVGSSSSGLETPAVSGLMDGQSSSQGLFGTSGSVTDLGCVDPLLVPEGEDDRFQAGAVDQAHRICDESTGLEEFNSHIVSPGTLSTLSFPVSSGTSGEDVHFGPPAGSDIGQKNNSEHGVVDCSISCEEKPYFPVHASTQESCLLRYFIEELSPLFDHCDERKHFQLVVPFRAQHCPTLRNALFAVSSRHLVRRPQYMTPQGVLYHDQLLIDLKSSTAVEYMLQCIPGLVRFPEIQDSVEQENIMAAAVILRQYEEIEEDMGDDDEVGMEFREQVNFLAITQTIIDSMISSPLNQSLATAAYWIAIRQEVYYALTRERTLSMRFSPEDWQNASVANTLIMLVGEVAKWCWGEKSPEEWERLNNHQEHLMQTYKAHLIPILSRKADKSKGEIFPTVWYTSDAQVTATQHLELARMILIAESPHLTNAPRSLHRKAESQVRSIVLNVCGIALSHLRCQPALVNAVIAITLYGEYFTEQEEREALVGIVERTRGLRAWPMEKPFLTLKRRWEVADCGGL</sequence>
<dbReference type="SMART" id="SM00066">
    <property type="entry name" value="GAL4"/>
    <property type="match status" value="1"/>
</dbReference>
<reference evidence="7 8" key="1">
    <citation type="journal article" date="2016" name="BMC Genomics">
        <title>Comparative genomic and transcriptomic analyses of the Fuzhuan brick tea-fermentation fungus Aspergillus cristatus.</title>
        <authorList>
            <person name="Ge Y."/>
            <person name="Wang Y."/>
            <person name="Liu Y."/>
            <person name="Tan Y."/>
            <person name="Ren X."/>
            <person name="Zhang X."/>
            <person name="Hyde K.D."/>
            <person name="Liu Y."/>
            <person name="Liu Z."/>
        </authorList>
    </citation>
    <scope>NUCLEOTIDE SEQUENCE [LARGE SCALE GENOMIC DNA]</scope>
    <source>
        <strain evidence="7 8">GZAAS20.1005</strain>
    </source>
</reference>
<evidence type="ECO:0000259" key="6">
    <source>
        <dbReference type="PROSITE" id="PS50048"/>
    </source>
</evidence>
<dbReference type="AlphaFoldDB" id="A0A1E3BNR7"/>
<dbReference type="PANTHER" id="PTHR37534:SF2">
    <property type="entry name" value="N-ACETYLTRANSFERASE DOMAIN-CONTAINING PROTEIN"/>
    <property type="match status" value="1"/>
</dbReference>
<comment type="caution">
    <text evidence="7">The sequence shown here is derived from an EMBL/GenBank/DDBJ whole genome shotgun (WGS) entry which is preliminary data.</text>
</comment>
<dbReference type="Proteomes" id="UP000094569">
    <property type="component" value="Unassembled WGS sequence"/>
</dbReference>
<dbReference type="Gene3D" id="4.10.240.10">
    <property type="entry name" value="Zn(2)-C6 fungal-type DNA-binding domain"/>
    <property type="match status" value="1"/>
</dbReference>
<gene>
    <name evidence="7" type="ORF">SI65_00125</name>
</gene>
<organism evidence="7 8">
    <name type="scientific">Aspergillus cristatus</name>
    <name type="common">Chinese Fuzhuan brick tea-fermentation fungus</name>
    <name type="synonym">Eurotium cristatum</name>
    <dbReference type="NCBI Taxonomy" id="573508"/>
    <lineage>
        <taxon>Eukaryota</taxon>
        <taxon>Fungi</taxon>
        <taxon>Dikarya</taxon>
        <taxon>Ascomycota</taxon>
        <taxon>Pezizomycotina</taxon>
        <taxon>Eurotiomycetes</taxon>
        <taxon>Eurotiomycetidae</taxon>
        <taxon>Eurotiales</taxon>
        <taxon>Aspergillaceae</taxon>
        <taxon>Aspergillus</taxon>
        <taxon>Aspergillus subgen. Aspergillus</taxon>
    </lineage>
</organism>
<keyword evidence="2" id="KW-0238">DNA-binding</keyword>
<keyword evidence="4" id="KW-0539">Nucleus</keyword>
<dbReference type="OrthoDB" id="4525710at2759"/>
<evidence type="ECO:0000256" key="1">
    <source>
        <dbReference type="ARBA" id="ARBA00023015"/>
    </source>
</evidence>
<dbReference type="InterPro" id="IPR001138">
    <property type="entry name" value="Zn2Cys6_DnaBD"/>
</dbReference>
<dbReference type="GO" id="GO:0008270">
    <property type="term" value="F:zinc ion binding"/>
    <property type="evidence" value="ECO:0007669"/>
    <property type="project" value="InterPro"/>
</dbReference>
<dbReference type="PROSITE" id="PS00463">
    <property type="entry name" value="ZN2_CY6_FUNGAL_1"/>
    <property type="match status" value="1"/>
</dbReference>
<dbReference type="GO" id="GO:0000981">
    <property type="term" value="F:DNA-binding transcription factor activity, RNA polymerase II-specific"/>
    <property type="evidence" value="ECO:0007669"/>
    <property type="project" value="InterPro"/>
</dbReference>
<dbReference type="PROSITE" id="PS50048">
    <property type="entry name" value="ZN2_CY6_FUNGAL_2"/>
    <property type="match status" value="1"/>
</dbReference>
<dbReference type="PANTHER" id="PTHR37534">
    <property type="entry name" value="TRANSCRIPTIONAL ACTIVATOR PROTEIN UGA3"/>
    <property type="match status" value="1"/>
</dbReference>
<dbReference type="EMBL" id="JXNT01000001">
    <property type="protein sequence ID" value="ODM22537.1"/>
    <property type="molecule type" value="Genomic_DNA"/>
</dbReference>
<accession>A0A1E3BNR7</accession>
<evidence type="ECO:0000256" key="4">
    <source>
        <dbReference type="ARBA" id="ARBA00023242"/>
    </source>
</evidence>
<dbReference type="Pfam" id="PF00172">
    <property type="entry name" value="Zn_clus"/>
    <property type="match status" value="1"/>
</dbReference>
<keyword evidence="1" id="KW-0805">Transcription regulation</keyword>
<dbReference type="GO" id="GO:0005634">
    <property type="term" value="C:nucleus"/>
    <property type="evidence" value="ECO:0007669"/>
    <property type="project" value="TreeGrafter"/>
</dbReference>
<name>A0A1E3BNR7_ASPCR</name>
<proteinExistence type="predicted"/>
<dbReference type="CDD" id="cd00067">
    <property type="entry name" value="GAL4"/>
    <property type="match status" value="1"/>
</dbReference>
<evidence type="ECO:0000256" key="2">
    <source>
        <dbReference type="ARBA" id="ARBA00023125"/>
    </source>
</evidence>
<dbReference type="SUPFAM" id="SSF57701">
    <property type="entry name" value="Zn2/Cys6 DNA-binding domain"/>
    <property type="match status" value="1"/>
</dbReference>
<feature type="domain" description="Zn(2)-C6 fungal-type" evidence="6">
    <location>
        <begin position="7"/>
        <end position="37"/>
    </location>
</feature>
<evidence type="ECO:0000256" key="3">
    <source>
        <dbReference type="ARBA" id="ARBA00023163"/>
    </source>
</evidence>
<dbReference type="InterPro" id="IPR036864">
    <property type="entry name" value="Zn2-C6_fun-type_DNA-bd_sf"/>
</dbReference>
<dbReference type="VEuPathDB" id="FungiDB:SI65_00125"/>
<protein>
    <recommendedName>
        <fullName evidence="6">Zn(2)-C6 fungal-type domain-containing protein</fullName>
    </recommendedName>
</protein>
<dbReference type="GO" id="GO:0000976">
    <property type="term" value="F:transcription cis-regulatory region binding"/>
    <property type="evidence" value="ECO:0007669"/>
    <property type="project" value="TreeGrafter"/>
</dbReference>
<evidence type="ECO:0000256" key="5">
    <source>
        <dbReference type="SAM" id="MobiDB-lite"/>
    </source>
</evidence>
<dbReference type="GO" id="GO:0045944">
    <property type="term" value="P:positive regulation of transcription by RNA polymerase II"/>
    <property type="evidence" value="ECO:0007669"/>
    <property type="project" value="TreeGrafter"/>
</dbReference>
<keyword evidence="3" id="KW-0804">Transcription</keyword>
<keyword evidence="8" id="KW-1185">Reference proteome</keyword>
<feature type="region of interest" description="Disordered" evidence="5">
    <location>
        <begin position="73"/>
        <end position="96"/>
    </location>
</feature>
<evidence type="ECO:0000313" key="8">
    <source>
        <dbReference type="Proteomes" id="UP000094569"/>
    </source>
</evidence>